<organism evidence="1">
    <name type="scientific">hydrothermal vent metagenome</name>
    <dbReference type="NCBI Taxonomy" id="652676"/>
    <lineage>
        <taxon>unclassified sequences</taxon>
        <taxon>metagenomes</taxon>
        <taxon>ecological metagenomes</taxon>
    </lineage>
</organism>
<gene>
    <name evidence="1" type="ORF">MGWOODY_Smn833</name>
</gene>
<proteinExistence type="predicted"/>
<reference evidence="1" key="1">
    <citation type="submission" date="2015-10" db="EMBL/GenBank/DDBJ databases">
        <authorList>
            <person name="Gilbert D.G."/>
        </authorList>
    </citation>
    <scope>NUCLEOTIDE SEQUENCE</scope>
</reference>
<sequence length="144" mass="15583">MIRGLLLFAAAAGLGTTANAYDRYEIRSIPVAAADLDLSTSAGVAELYRRVERAVNRICDGDRDCRDEAWASTEEQASAAIARDRWMRRLARERAAELRACGRYGCAPSAPVRYQPAPPPPLVVQGGTRVTVTIQTGGPGYYVP</sequence>
<protein>
    <recommendedName>
        <fullName evidence="2">UrcA family protein</fullName>
    </recommendedName>
</protein>
<dbReference type="EMBL" id="CZQE01000325">
    <property type="protein sequence ID" value="CUS46003.1"/>
    <property type="molecule type" value="Genomic_DNA"/>
</dbReference>
<evidence type="ECO:0008006" key="2">
    <source>
        <dbReference type="Google" id="ProtNLM"/>
    </source>
</evidence>
<dbReference type="NCBIfam" id="TIGR04433">
    <property type="entry name" value="UrcA_uranyl"/>
    <property type="match status" value="1"/>
</dbReference>
<accession>A0A160TMJ2</accession>
<evidence type="ECO:0000313" key="1">
    <source>
        <dbReference type="EMBL" id="CUS46003.1"/>
    </source>
</evidence>
<dbReference type="InterPro" id="IPR030972">
    <property type="entry name" value="UrcA_uranyl"/>
</dbReference>
<dbReference type="AlphaFoldDB" id="A0A160TMJ2"/>
<name>A0A160TMJ2_9ZZZZ</name>